<feature type="non-terminal residue" evidence="1">
    <location>
        <position position="36"/>
    </location>
</feature>
<name>A0A382LCW1_9ZZZZ</name>
<sequence length="36" mass="4025">MTFAQACGGEVKKIIAAPYFGYDNIHTRHSTKNKEP</sequence>
<dbReference type="EMBL" id="UINC01086221">
    <property type="protein sequence ID" value="SVC34480.1"/>
    <property type="molecule type" value="Genomic_DNA"/>
</dbReference>
<evidence type="ECO:0000313" key="1">
    <source>
        <dbReference type="EMBL" id="SVC34480.1"/>
    </source>
</evidence>
<gene>
    <name evidence="1" type="ORF">METZ01_LOCUS287334</name>
</gene>
<proteinExistence type="predicted"/>
<protein>
    <submittedName>
        <fullName evidence="1">Uncharacterized protein</fullName>
    </submittedName>
</protein>
<organism evidence="1">
    <name type="scientific">marine metagenome</name>
    <dbReference type="NCBI Taxonomy" id="408172"/>
    <lineage>
        <taxon>unclassified sequences</taxon>
        <taxon>metagenomes</taxon>
        <taxon>ecological metagenomes</taxon>
    </lineage>
</organism>
<dbReference type="AlphaFoldDB" id="A0A382LCW1"/>
<reference evidence="1" key="1">
    <citation type="submission" date="2018-05" db="EMBL/GenBank/DDBJ databases">
        <authorList>
            <person name="Lanie J.A."/>
            <person name="Ng W.-L."/>
            <person name="Kazmierczak K.M."/>
            <person name="Andrzejewski T.M."/>
            <person name="Davidsen T.M."/>
            <person name="Wayne K.J."/>
            <person name="Tettelin H."/>
            <person name="Glass J.I."/>
            <person name="Rusch D."/>
            <person name="Podicherti R."/>
            <person name="Tsui H.-C.T."/>
            <person name="Winkler M.E."/>
        </authorList>
    </citation>
    <scope>NUCLEOTIDE SEQUENCE</scope>
</reference>
<accession>A0A382LCW1</accession>